<sequence>MNKTTKHIIIGGGIFVGLGLTAYLLYQLVYVPNQKEKEEEERKKRLEAQRVYADTEEGNPENGGYRFNVEGELDYPSMELIGKMMYPKPTSLGGLGYAWVRSSALVDNGGWDFWSNKITKAASGKKIGKVVDYKKGDESGYAYTWFKVKIDNGLGVSDTYGWVRSDAVIFKDY</sequence>
<dbReference type="Proteomes" id="UP000683507">
    <property type="component" value="Chromosome"/>
</dbReference>
<protein>
    <recommendedName>
        <fullName evidence="4">SH3 domain-containing protein</fullName>
    </recommendedName>
</protein>
<accession>A0A916JN68</accession>
<evidence type="ECO:0008006" key="4">
    <source>
        <dbReference type="Google" id="ProtNLM"/>
    </source>
</evidence>
<name>A0A916JN68_9FLAO</name>
<feature type="transmembrane region" description="Helical" evidence="1">
    <location>
        <begin position="7"/>
        <end position="26"/>
    </location>
</feature>
<dbReference type="EMBL" id="OU015584">
    <property type="protein sequence ID" value="CAG5082263.1"/>
    <property type="molecule type" value="Genomic_DNA"/>
</dbReference>
<keyword evidence="1" id="KW-0812">Transmembrane</keyword>
<gene>
    <name evidence="2" type="ORF">CRYO30217_01858</name>
</gene>
<dbReference type="AlphaFoldDB" id="A0A916JN68"/>
<proteinExistence type="predicted"/>
<keyword evidence="1" id="KW-0472">Membrane</keyword>
<dbReference type="KEGG" id="ptan:CRYO30217_01858"/>
<dbReference type="RefSeq" id="WP_258542056.1">
    <property type="nucleotide sequence ID" value="NZ_OU015584.1"/>
</dbReference>
<evidence type="ECO:0000256" key="1">
    <source>
        <dbReference type="SAM" id="Phobius"/>
    </source>
</evidence>
<evidence type="ECO:0000313" key="3">
    <source>
        <dbReference type="Proteomes" id="UP000683507"/>
    </source>
</evidence>
<keyword evidence="1" id="KW-1133">Transmembrane helix</keyword>
<keyword evidence="3" id="KW-1185">Reference proteome</keyword>
<evidence type="ECO:0000313" key="2">
    <source>
        <dbReference type="EMBL" id="CAG5082263.1"/>
    </source>
</evidence>
<reference evidence="2" key="1">
    <citation type="submission" date="2021-04" db="EMBL/GenBank/DDBJ databases">
        <authorList>
            <person name="Rodrigo-Torres L."/>
            <person name="Arahal R. D."/>
            <person name="Lucena T."/>
        </authorList>
    </citation>
    <scope>NUCLEOTIDE SEQUENCE</scope>
    <source>
        <strain evidence="2">AS29M-1</strain>
    </source>
</reference>
<organism evidence="2 3">
    <name type="scientific">Parvicella tangerina</name>
    <dbReference type="NCBI Taxonomy" id="2829795"/>
    <lineage>
        <taxon>Bacteria</taxon>
        <taxon>Pseudomonadati</taxon>
        <taxon>Bacteroidota</taxon>
        <taxon>Flavobacteriia</taxon>
        <taxon>Flavobacteriales</taxon>
        <taxon>Parvicellaceae</taxon>
        <taxon>Parvicella</taxon>
    </lineage>
</organism>